<evidence type="ECO:0000313" key="2">
    <source>
        <dbReference type="Proteomes" id="UP001165064"/>
    </source>
</evidence>
<dbReference type="EMBL" id="BSXS01012332">
    <property type="protein sequence ID" value="GMF02147.1"/>
    <property type="molecule type" value="Genomic_DNA"/>
</dbReference>
<protein>
    <submittedName>
        <fullName evidence="1">Unnamed protein product</fullName>
    </submittedName>
</protein>
<comment type="caution">
    <text evidence="1">The sequence shown here is derived from an EMBL/GenBank/DDBJ whole genome shotgun (WGS) entry which is preliminary data.</text>
</comment>
<name>A0ACB5U5X8_AMBMO</name>
<keyword evidence="2" id="KW-1185">Reference proteome</keyword>
<proteinExistence type="predicted"/>
<organism evidence="1 2">
    <name type="scientific">Ambrosiozyma monospora</name>
    <name type="common">Yeast</name>
    <name type="synonym">Endomycopsis monosporus</name>
    <dbReference type="NCBI Taxonomy" id="43982"/>
    <lineage>
        <taxon>Eukaryota</taxon>
        <taxon>Fungi</taxon>
        <taxon>Dikarya</taxon>
        <taxon>Ascomycota</taxon>
        <taxon>Saccharomycotina</taxon>
        <taxon>Pichiomycetes</taxon>
        <taxon>Pichiales</taxon>
        <taxon>Pichiaceae</taxon>
        <taxon>Ambrosiozyma</taxon>
    </lineage>
</organism>
<reference evidence="1" key="1">
    <citation type="submission" date="2023-04" db="EMBL/GenBank/DDBJ databases">
        <title>Ambrosiozyma monospora NBRC 10751.</title>
        <authorList>
            <person name="Ichikawa N."/>
            <person name="Sato H."/>
            <person name="Tonouchi N."/>
        </authorList>
    </citation>
    <scope>NUCLEOTIDE SEQUENCE</scope>
    <source>
        <strain evidence="1">NBRC 10751</strain>
    </source>
</reference>
<sequence length="231" mass="24284">MSTTTSIPTTTQVYQYPATVYYGSLIQATSSAPASSISFDRRTLPTSIVTVSTNKYYIVDTVISSTSSERHTPPTSIVTVSTDKYYIVTTVDSSTSSEKQAPPTSVVTVSTNRYYIVDTVTSSDTTDTTESPASPVSPGLTTISYISDSTVSPVTYAASTATDSSNGNFLPISIITLSINRYSAVSTVLGSLTPAVSTPHDFKASSDMGNGNGITDASLLFIPVGVLLLLF</sequence>
<accession>A0ACB5U5X8</accession>
<dbReference type="Proteomes" id="UP001165064">
    <property type="component" value="Unassembled WGS sequence"/>
</dbReference>
<evidence type="ECO:0000313" key="1">
    <source>
        <dbReference type="EMBL" id="GMF02147.1"/>
    </source>
</evidence>
<gene>
    <name evidence="1" type="ORF">Amon02_001137000</name>
</gene>